<comment type="subcellular location">
    <subcellularLocation>
        <location evidence="1">Cell membrane</location>
        <topology evidence="1">Single-pass membrane protein</topology>
    </subcellularLocation>
    <subcellularLocation>
        <location evidence="7">Cell membrane</location>
        <topology evidence="7">Single-pass type II membrane protein</topology>
    </subcellularLocation>
</comment>
<feature type="transmembrane region" description="Helical" evidence="8">
    <location>
        <begin position="20"/>
        <end position="38"/>
    </location>
</feature>
<dbReference type="PANTHER" id="PTHR30558">
    <property type="entry name" value="EXBD MEMBRANE COMPONENT OF PMF-DRIVEN MACROMOLECULE IMPORT SYSTEM"/>
    <property type="match status" value="1"/>
</dbReference>
<evidence type="ECO:0000313" key="10">
    <source>
        <dbReference type="Proteomes" id="UP000253083"/>
    </source>
</evidence>
<accession>A0A395JS37</accession>
<dbReference type="InParanoid" id="A0A395JS37"/>
<comment type="caution">
    <text evidence="9">The sequence shown here is derived from an EMBL/GenBank/DDBJ whole genome shotgun (WGS) entry which is preliminary data.</text>
</comment>
<name>A0A395JS37_9GAMM</name>
<reference evidence="9 10" key="1">
    <citation type="submission" date="2018-06" db="EMBL/GenBank/DDBJ databases">
        <title>Genomic Encyclopedia of Type Strains, Phase IV (KMG-IV): sequencing the most valuable type-strain genomes for metagenomic binning, comparative biology and taxonomic classification.</title>
        <authorList>
            <person name="Goeker M."/>
        </authorList>
    </citation>
    <scope>NUCLEOTIDE SEQUENCE [LARGE SCALE GENOMIC DNA]</scope>
    <source>
        <strain evidence="9 10">DSM 24032</strain>
    </source>
</reference>
<dbReference type="GO" id="GO:0015031">
    <property type="term" value="P:protein transport"/>
    <property type="evidence" value="ECO:0007669"/>
    <property type="project" value="UniProtKB-KW"/>
</dbReference>
<dbReference type="Pfam" id="PF02472">
    <property type="entry name" value="ExbD"/>
    <property type="match status" value="1"/>
</dbReference>
<keyword evidence="5 8" id="KW-1133">Transmembrane helix</keyword>
<dbReference type="OrthoDB" id="9793581at2"/>
<dbReference type="AlphaFoldDB" id="A0A395JS37"/>
<evidence type="ECO:0000256" key="4">
    <source>
        <dbReference type="ARBA" id="ARBA00022692"/>
    </source>
</evidence>
<keyword evidence="10" id="KW-1185">Reference proteome</keyword>
<keyword evidence="3" id="KW-1003">Cell membrane</keyword>
<keyword evidence="6 8" id="KW-0472">Membrane</keyword>
<sequence>MKRLGKANNEEETDIDITPMLDVVFIMLIFFIVTASFVKESGIDINKPPASADPPDPEAPKPIVIEINKLNEITIERNVVDHRAIKSTVTRLKAERPEASVVVKVDPKAQTKAIIQAIDGIKSANVPTPTISLTEGT</sequence>
<keyword evidence="4 7" id="KW-0812">Transmembrane</keyword>
<dbReference type="RefSeq" id="WP_113952747.1">
    <property type="nucleotide sequence ID" value="NZ_QNRT01000001.1"/>
</dbReference>
<protein>
    <submittedName>
        <fullName evidence="9">Biopolymer transport protein ExbD</fullName>
    </submittedName>
</protein>
<dbReference type="EMBL" id="QNRT01000001">
    <property type="protein sequence ID" value="RBP53152.1"/>
    <property type="molecule type" value="Genomic_DNA"/>
</dbReference>
<keyword evidence="7" id="KW-0813">Transport</keyword>
<proteinExistence type="inferred from homology"/>
<evidence type="ECO:0000256" key="7">
    <source>
        <dbReference type="RuleBase" id="RU003879"/>
    </source>
</evidence>
<evidence type="ECO:0000256" key="5">
    <source>
        <dbReference type="ARBA" id="ARBA00022989"/>
    </source>
</evidence>
<evidence type="ECO:0000313" key="9">
    <source>
        <dbReference type="EMBL" id="RBP53152.1"/>
    </source>
</evidence>
<dbReference type="PANTHER" id="PTHR30558:SF13">
    <property type="entry name" value="BIOPOLYMER TRANSPORT PROTEIN EXBD2"/>
    <property type="match status" value="1"/>
</dbReference>
<organism evidence="9 10">
    <name type="scientific">Arenicella xantha</name>
    <dbReference type="NCBI Taxonomy" id="644221"/>
    <lineage>
        <taxon>Bacteria</taxon>
        <taxon>Pseudomonadati</taxon>
        <taxon>Pseudomonadota</taxon>
        <taxon>Gammaproteobacteria</taxon>
        <taxon>Arenicellales</taxon>
        <taxon>Arenicellaceae</taxon>
        <taxon>Arenicella</taxon>
    </lineage>
</organism>
<dbReference type="Proteomes" id="UP000253083">
    <property type="component" value="Unassembled WGS sequence"/>
</dbReference>
<comment type="similarity">
    <text evidence="2 7">Belongs to the ExbD/TolR family.</text>
</comment>
<evidence type="ECO:0000256" key="8">
    <source>
        <dbReference type="SAM" id="Phobius"/>
    </source>
</evidence>
<dbReference type="Gene3D" id="3.30.420.270">
    <property type="match status" value="1"/>
</dbReference>
<evidence type="ECO:0000256" key="2">
    <source>
        <dbReference type="ARBA" id="ARBA00005811"/>
    </source>
</evidence>
<evidence type="ECO:0000256" key="1">
    <source>
        <dbReference type="ARBA" id="ARBA00004162"/>
    </source>
</evidence>
<gene>
    <name evidence="9" type="ORF">DFR28_101537</name>
</gene>
<evidence type="ECO:0000256" key="6">
    <source>
        <dbReference type="ARBA" id="ARBA00023136"/>
    </source>
</evidence>
<dbReference type="InterPro" id="IPR003400">
    <property type="entry name" value="ExbD"/>
</dbReference>
<dbReference type="GO" id="GO:0005886">
    <property type="term" value="C:plasma membrane"/>
    <property type="evidence" value="ECO:0007669"/>
    <property type="project" value="UniProtKB-SubCell"/>
</dbReference>
<evidence type="ECO:0000256" key="3">
    <source>
        <dbReference type="ARBA" id="ARBA00022475"/>
    </source>
</evidence>
<keyword evidence="7" id="KW-0653">Protein transport</keyword>
<dbReference type="GO" id="GO:0022857">
    <property type="term" value="F:transmembrane transporter activity"/>
    <property type="evidence" value="ECO:0007669"/>
    <property type="project" value="InterPro"/>
</dbReference>